<evidence type="ECO:0000313" key="3">
    <source>
        <dbReference type="Proteomes" id="UP000051530"/>
    </source>
</evidence>
<proteinExistence type="predicted"/>
<organism evidence="2 3">
    <name type="scientific">Pseudoloma neurophilia</name>
    <dbReference type="NCBI Taxonomy" id="146866"/>
    <lineage>
        <taxon>Eukaryota</taxon>
        <taxon>Fungi</taxon>
        <taxon>Fungi incertae sedis</taxon>
        <taxon>Microsporidia</taxon>
        <taxon>Pseudoloma</taxon>
    </lineage>
</organism>
<keyword evidence="1" id="KW-1133">Transmembrane helix</keyword>
<accession>A0A0R0M2H2</accession>
<feature type="transmembrane region" description="Helical" evidence="1">
    <location>
        <begin position="7"/>
        <end position="28"/>
    </location>
</feature>
<feature type="transmembrane region" description="Helical" evidence="1">
    <location>
        <begin position="166"/>
        <end position="185"/>
    </location>
</feature>
<evidence type="ECO:0000256" key="1">
    <source>
        <dbReference type="SAM" id="Phobius"/>
    </source>
</evidence>
<keyword evidence="1" id="KW-0472">Membrane</keyword>
<dbReference type="VEuPathDB" id="MicrosporidiaDB:M153_2990008943"/>
<reference evidence="2 3" key="1">
    <citation type="submission" date="2015-07" db="EMBL/GenBank/DDBJ databases">
        <title>The genome of Pseudoloma neurophilia, a relevant intracellular parasite of the zebrafish.</title>
        <authorList>
            <person name="Ndikumana S."/>
            <person name="Pelin A."/>
            <person name="Sanders J."/>
            <person name="Corradi N."/>
        </authorList>
    </citation>
    <scope>NUCLEOTIDE SEQUENCE [LARGE SCALE GENOMIC DNA]</scope>
    <source>
        <strain evidence="2 3">MK1</strain>
    </source>
</reference>
<dbReference type="AlphaFoldDB" id="A0A0R0M2H2"/>
<feature type="transmembrane region" description="Helical" evidence="1">
    <location>
        <begin position="197"/>
        <end position="217"/>
    </location>
</feature>
<evidence type="ECO:0000313" key="2">
    <source>
        <dbReference type="EMBL" id="KRH94325.1"/>
    </source>
</evidence>
<feature type="transmembrane region" description="Helical" evidence="1">
    <location>
        <begin position="143"/>
        <end position="160"/>
    </location>
</feature>
<name>A0A0R0M2H2_9MICR</name>
<sequence length="222" mass="26627">MHKKEIDCLLMTVFSYLSIIFIGVSFYMDSKPSKGASTASEIRLYSYLLIEANYIYCIWKYFETNGTDNILKMFFLQIFLLKNYLKKQTYGEKFTFFDLLIFFARLVHLVNVIDRIRIEKVCYHCRKYSIEDNIVQILKMRSAMKIISSLYYMFVVMNLIYCWLRNQFLCFISCSLLTLTIYIVENYDRDEKILPRCLILILNVLSVIQNQYLIWMAQKLNE</sequence>
<keyword evidence="3" id="KW-1185">Reference proteome</keyword>
<dbReference type="EMBL" id="LGUB01000095">
    <property type="protein sequence ID" value="KRH94325.1"/>
    <property type="molecule type" value="Genomic_DNA"/>
</dbReference>
<keyword evidence="1" id="KW-0812">Transmembrane</keyword>
<gene>
    <name evidence="2" type="ORF">M153_2990008943</name>
</gene>
<comment type="caution">
    <text evidence="2">The sequence shown here is derived from an EMBL/GenBank/DDBJ whole genome shotgun (WGS) entry which is preliminary data.</text>
</comment>
<dbReference type="Proteomes" id="UP000051530">
    <property type="component" value="Unassembled WGS sequence"/>
</dbReference>
<protein>
    <submittedName>
        <fullName evidence="2">Uncharacterized protein</fullName>
    </submittedName>
</protein>
<feature type="transmembrane region" description="Helical" evidence="1">
    <location>
        <begin position="94"/>
        <end position="113"/>
    </location>
</feature>